<organism evidence="3 4">
    <name type="scientific">Cucumis melo var. makuwa</name>
    <name type="common">Oriental melon</name>
    <dbReference type="NCBI Taxonomy" id="1194695"/>
    <lineage>
        <taxon>Eukaryota</taxon>
        <taxon>Viridiplantae</taxon>
        <taxon>Streptophyta</taxon>
        <taxon>Embryophyta</taxon>
        <taxon>Tracheophyta</taxon>
        <taxon>Spermatophyta</taxon>
        <taxon>Magnoliopsida</taxon>
        <taxon>eudicotyledons</taxon>
        <taxon>Gunneridae</taxon>
        <taxon>Pentapetalae</taxon>
        <taxon>rosids</taxon>
        <taxon>fabids</taxon>
        <taxon>Cucurbitales</taxon>
        <taxon>Cucurbitaceae</taxon>
        <taxon>Benincaseae</taxon>
        <taxon>Cucumis</taxon>
    </lineage>
</organism>
<feature type="compositionally biased region" description="Low complexity" evidence="1">
    <location>
        <begin position="508"/>
        <end position="521"/>
    </location>
</feature>
<gene>
    <name evidence="3" type="ORF">E6C27_scaffold1220G00330</name>
</gene>
<evidence type="ECO:0000256" key="1">
    <source>
        <dbReference type="SAM" id="MobiDB-lite"/>
    </source>
</evidence>
<dbReference type="SMART" id="SM00457">
    <property type="entry name" value="MACPF"/>
    <property type="match status" value="1"/>
</dbReference>
<dbReference type="GO" id="GO:0009626">
    <property type="term" value="P:plant-type hypersensitive response"/>
    <property type="evidence" value="ECO:0007669"/>
    <property type="project" value="TreeGrafter"/>
</dbReference>
<reference evidence="3 4" key="1">
    <citation type="submission" date="2019-08" db="EMBL/GenBank/DDBJ databases">
        <title>Draft genome sequences of two oriental melons (Cucumis melo L. var makuwa).</title>
        <authorList>
            <person name="Kwon S.-Y."/>
        </authorList>
    </citation>
    <scope>NUCLEOTIDE SEQUENCE [LARGE SCALE GENOMIC DNA]</scope>
    <source>
        <strain evidence="4">cv. SW 3</strain>
        <tissue evidence="3">Leaf</tissue>
    </source>
</reference>
<evidence type="ECO:0000259" key="2">
    <source>
        <dbReference type="PROSITE" id="PS51412"/>
    </source>
</evidence>
<dbReference type="Proteomes" id="UP000321393">
    <property type="component" value="Unassembled WGS sequence"/>
</dbReference>
<dbReference type="PROSITE" id="PS51412">
    <property type="entry name" value="MACPF_2"/>
    <property type="match status" value="1"/>
</dbReference>
<comment type="caution">
    <text evidence="3">The sequence shown here is derived from an EMBL/GenBank/DDBJ whole genome shotgun (WGS) entry which is preliminary data.</text>
</comment>
<proteinExistence type="predicted"/>
<dbReference type="PANTHER" id="PTHR33199">
    <property type="entry name" value="MACPF DOMAIN-CONTAINING PROTEIN CAD1"/>
    <property type="match status" value="1"/>
</dbReference>
<dbReference type="GO" id="GO:0005886">
    <property type="term" value="C:plasma membrane"/>
    <property type="evidence" value="ECO:0007669"/>
    <property type="project" value="TreeGrafter"/>
</dbReference>
<evidence type="ECO:0000313" key="4">
    <source>
        <dbReference type="Proteomes" id="UP000321393"/>
    </source>
</evidence>
<dbReference type="Pfam" id="PF01823">
    <property type="entry name" value="MACPF"/>
    <property type="match status" value="1"/>
</dbReference>
<dbReference type="InterPro" id="IPR020864">
    <property type="entry name" value="MACPF"/>
</dbReference>
<feature type="domain" description="MACPF" evidence="2">
    <location>
        <begin position="1"/>
        <end position="321"/>
    </location>
</feature>
<dbReference type="GO" id="GO:2000031">
    <property type="term" value="P:regulation of salicylic acid mediated signaling pathway"/>
    <property type="evidence" value="ECO:0007669"/>
    <property type="project" value="InterPro"/>
</dbReference>
<dbReference type="STRING" id="1194695.A0A5A7SL09"/>
<name>A0A5A7SL09_CUCMM</name>
<evidence type="ECO:0000313" key="3">
    <source>
        <dbReference type="EMBL" id="KAA0025397.1"/>
    </source>
</evidence>
<protein>
    <submittedName>
        <fullName evidence="3">MACPF domain-containing protein CAD1-like</fullName>
    </submittedName>
</protein>
<dbReference type="InterPro" id="IPR044663">
    <property type="entry name" value="CAD1/NSL1-like"/>
</dbReference>
<feature type="region of interest" description="Disordered" evidence="1">
    <location>
        <begin position="505"/>
        <end position="530"/>
    </location>
</feature>
<dbReference type="OrthoDB" id="6150863at2759"/>
<dbReference type="AlphaFoldDB" id="A0A5A7SL09"/>
<accession>A0A5A7SL09</accession>
<sequence length="596" mass="66807">MGESGTALHTASNAVQALGRGFDVNFDTRLLYCKGVAGYTIVEVDDEHSRDICLYDDVVLHNVSWDIKNFQEPIGHRSSGICSFDEMADYFNQKDGLSEGYPSGSFNSAFGFTGLKQTDASATKSLSTDGFYIPLAKFQFTKTPLELKENIKRAVPTTWDPPSLASFIENFGTHVITSITIGGKDVIYVKQHQSSPLSTMEVKRYVQDIANQRFSDTQGQTGSGSIKLKEKVIYYCLVSPIANFLELRDVTVIFRRRGGDDLEQNHVRWARTVRSSPDVIEMTFYPITALLDGVVGKEHLTRAILLYLEYKPPLEELRYFLEFQIPRVWAPIHDKLPGRQRKEPVCPSLQFSIMGQKLYVSIEQISIGRKPVTGMRLSLEGSKQNRLSIHLQHLASLPKIMHPYWDTHVAIGAPKWQGPEEQDSRWFEPVKWKNFSHVSTAPIENPETFMGELSGVYIVTGAQLGVWDFGSRNVLYMKLLYSRLPGCTIRRTLWDHLPPIEKSKKLVSSSDNANNADNSSSGTKSTQGNNKLAKLVDTTEMSKGPQDSPGHWLVTGAKLALLDVGSRSRIGEDKNGVHQTCKKKLLQFDGHNQVVD</sequence>
<dbReference type="EMBL" id="SSTE01023138">
    <property type="protein sequence ID" value="KAA0025397.1"/>
    <property type="molecule type" value="Genomic_DNA"/>
</dbReference>
<dbReference type="PANTHER" id="PTHR33199:SF15">
    <property type="entry name" value="MACPF DOMAIN-CONTAINING PROTEIN CAD1-LIKE"/>
    <property type="match status" value="1"/>
</dbReference>